<keyword evidence="3" id="KW-1185">Reference proteome</keyword>
<dbReference type="Proteomes" id="UP001163687">
    <property type="component" value="Chromosome"/>
</dbReference>
<evidence type="ECO:0000313" key="2">
    <source>
        <dbReference type="EMBL" id="BDG59214.1"/>
    </source>
</evidence>
<dbReference type="InterPro" id="IPR015943">
    <property type="entry name" value="WD40/YVTN_repeat-like_dom_sf"/>
</dbReference>
<name>A0AA35CIR5_9FIRM</name>
<proteinExistence type="predicted"/>
<protein>
    <submittedName>
        <fullName evidence="2">Uncharacterized protein</fullName>
    </submittedName>
</protein>
<evidence type="ECO:0000313" key="3">
    <source>
        <dbReference type="Proteomes" id="UP001163687"/>
    </source>
</evidence>
<dbReference type="PANTHER" id="PTHR47197:SF3">
    <property type="entry name" value="DIHYDRO-HEME D1 DEHYDROGENASE"/>
    <property type="match status" value="1"/>
</dbReference>
<dbReference type="InterPro" id="IPR051200">
    <property type="entry name" value="Host-pathogen_enzymatic-act"/>
</dbReference>
<evidence type="ECO:0000256" key="1">
    <source>
        <dbReference type="SAM" id="SignalP"/>
    </source>
</evidence>
<dbReference type="InterPro" id="IPR010916">
    <property type="entry name" value="TonB_box_CS"/>
</dbReference>
<dbReference type="InterPro" id="IPR011044">
    <property type="entry name" value="Quino_amine_DH_bsu"/>
</dbReference>
<gene>
    <name evidence="2" type="ORF">caldi_03040</name>
</gene>
<dbReference type="SUPFAM" id="SSF50969">
    <property type="entry name" value="YVTN repeat-like/Quinoprotein amine dehydrogenase"/>
    <property type="match status" value="1"/>
</dbReference>
<dbReference type="EMBL" id="AP025628">
    <property type="protein sequence ID" value="BDG59214.1"/>
    <property type="molecule type" value="Genomic_DNA"/>
</dbReference>
<feature type="signal peptide" evidence="1">
    <location>
        <begin position="1"/>
        <end position="23"/>
    </location>
</feature>
<dbReference type="Gene3D" id="2.130.10.10">
    <property type="entry name" value="YVTN repeat-like/Quinoprotein amine dehydrogenase"/>
    <property type="match status" value="2"/>
</dbReference>
<dbReference type="KEGG" id="cmic:caldi_03040"/>
<accession>A0AA35CIR5</accession>
<dbReference type="PROSITE" id="PS00430">
    <property type="entry name" value="TONB_DEPENDENT_REC_1"/>
    <property type="match status" value="1"/>
</dbReference>
<reference evidence="2" key="1">
    <citation type="submission" date="2022-03" db="EMBL/GenBank/DDBJ databases">
        <title>Complete genome sequence of Caldinitratiruptor microaerophilus.</title>
        <authorList>
            <person name="Mukaiyama R."/>
            <person name="Nishiyama T."/>
            <person name="Ueda K."/>
        </authorList>
    </citation>
    <scope>NUCLEOTIDE SEQUENCE</scope>
    <source>
        <strain evidence="2">JCM 16183</strain>
    </source>
</reference>
<keyword evidence="1" id="KW-0732">Signal</keyword>
<organism evidence="2 3">
    <name type="scientific">Caldinitratiruptor microaerophilus</name>
    <dbReference type="NCBI Taxonomy" id="671077"/>
    <lineage>
        <taxon>Bacteria</taxon>
        <taxon>Bacillati</taxon>
        <taxon>Bacillota</taxon>
        <taxon>Clostridia</taxon>
        <taxon>Eubacteriales</taxon>
        <taxon>Symbiobacteriaceae</taxon>
        <taxon>Caldinitratiruptor</taxon>
    </lineage>
</organism>
<dbReference type="AlphaFoldDB" id="A0AA35CIR5"/>
<dbReference type="PANTHER" id="PTHR47197">
    <property type="entry name" value="PROTEIN NIRF"/>
    <property type="match status" value="1"/>
</dbReference>
<feature type="chain" id="PRO_5041409872" evidence="1">
    <location>
        <begin position="24"/>
        <end position="432"/>
    </location>
</feature>
<sequence>MRRQRSTSLVTALVLAVMLPACTAGRRGVGPTDPAPTSAIAAERPEDTLLVSAEDGLWAVTGSGERRPIAGVQPAALVAQLSDGEAVLYRFRWEDGNVPTTVLEAERMPSGEPVVSHRLEGRFNPIAATGDRGVYLAKTVGGSANDPPERVELWALDPGTGRLRGPARGGWEKGPHAGFGVPWQIVVAPDGRRLYALYLNLGVRRLEGPDAKVFVRRIDLDALAIGPDLPLPVPEDLQSDEGLMVYSIALSPDGRKLYAASGGLRQLAVIDTAAWNLERTLAWAPAGDTRAARSASVRAGLSVLAEVARRLGLAASVAEAKRALFPGVAMAPDGSVLYVVAFREGRSGLLQGDGLWAIDPATGQVRAQWLAGKEVFSVAAGTDGRFVYAVAQDGLSPQAERRLLAVDTRTGQAVDLWPDATARPWRIETVLP</sequence>
<dbReference type="RefSeq" id="WP_264843331.1">
    <property type="nucleotide sequence ID" value="NZ_AP025628.1"/>
</dbReference>